<feature type="binding site" evidence="10">
    <location>
        <position position="235"/>
    </location>
    <ligand>
        <name>K(+)</name>
        <dbReference type="ChEBI" id="CHEBI:29103"/>
    </ligand>
</feature>
<keyword evidence="9 10" id="KW-0342">GTP-binding</keyword>
<keyword evidence="8 10" id="KW-0630">Potassium</keyword>
<evidence type="ECO:0000256" key="8">
    <source>
        <dbReference type="ARBA" id="ARBA00022958"/>
    </source>
</evidence>
<comment type="function">
    <text evidence="10">Exhibits a very high intrinsic GTPase hydrolysis rate. Involved in the addition of a carboxymethylaminomethyl (cmnm) group at the wobble position (U34) of certain tRNAs, forming tRNA-cmnm(5)s(2)U34.</text>
</comment>
<dbReference type="GO" id="GO:0005829">
    <property type="term" value="C:cytosol"/>
    <property type="evidence" value="ECO:0007669"/>
    <property type="project" value="TreeGrafter"/>
</dbReference>
<evidence type="ECO:0000256" key="7">
    <source>
        <dbReference type="ARBA" id="ARBA00022842"/>
    </source>
</evidence>
<dbReference type="Pfam" id="PF01926">
    <property type="entry name" value="MMR_HSR1"/>
    <property type="match status" value="1"/>
</dbReference>
<dbReference type="NCBIfam" id="TIGR00231">
    <property type="entry name" value="small_GTP"/>
    <property type="match status" value="1"/>
</dbReference>
<dbReference type="SUPFAM" id="SSF52540">
    <property type="entry name" value="P-loop containing nucleoside triphosphate hydrolases"/>
    <property type="match status" value="1"/>
</dbReference>
<reference evidence="13" key="2">
    <citation type="journal article" date="2021" name="PeerJ">
        <title>Extensive microbial diversity within the chicken gut microbiome revealed by metagenomics and culture.</title>
        <authorList>
            <person name="Gilroy R."/>
            <person name="Ravi A."/>
            <person name="Getino M."/>
            <person name="Pursley I."/>
            <person name="Horton D.L."/>
            <person name="Alikhan N.F."/>
            <person name="Baker D."/>
            <person name="Gharbi K."/>
            <person name="Hall N."/>
            <person name="Watson M."/>
            <person name="Adriaenssens E.M."/>
            <person name="Foster-Nyarko E."/>
            <person name="Jarju S."/>
            <person name="Secka A."/>
            <person name="Antonio M."/>
            <person name="Oren A."/>
            <person name="Chaudhuri R.R."/>
            <person name="La Ragione R."/>
            <person name="Hildebrand F."/>
            <person name="Pallen M.J."/>
        </authorList>
    </citation>
    <scope>NUCLEOTIDE SEQUENCE</scope>
    <source>
        <strain evidence="13">6919</strain>
    </source>
</reference>
<keyword evidence="2 10" id="KW-0963">Cytoplasm</keyword>
<feature type="domain" description="TrmE-type G" evidence="12">
    <location>
        <begin position="225"/>
        <end position="391"/>
    </location>
</feature>
<dbReference type="Pfam" id="PF10396">
    <property type="entry name" value="TrmE_N"/>
    <property type="match status" value="1"/>
</dbReference>
<feature type="binding site" evidence="10">
    <location>
        <position position="260"/>
    </location>
    <ligand>
        <name>Mg(2+)</name>
        <dbReference type="ChEBI" id="CHEBI:18420"/>
    </ligand>
</feature>
<reference evidence="13" key="1">
    <citation type="submission" date="2020-10" db="EMBL/GenBank/DDBJ databases">
        <authorList>
            <person name="Gilroy R."/>
        </authorList>
    </citation>
    <scope>NUCLEOTIDE SEQUENCE</scope>
    <source>
        <strain evidence="13">6919</strain>
    </source>
</reference>
<feature type="binding site" evidence="10">
    <location>
        <position position="239"/>
    </location>
    <ligand>
        <name>Mg(2+)</name>
        <dbReference type="ChEBI" id="CHEBI:18420"/>
    </ligand>
</feature>
<dbReference type="GO" id="GO:0005525">
    <property type="term" value="F:GTP binding"/>
    <property type="evidence" value="ECO:0007669"/>
    <property type="project" value="UniProtKB-UniRule"/>
</dbReference>
<dbReference type="SUPFAM" id="SSF116878">
    <property type="entry name" value="TrmE connector domain"/>
    <property type="match status" value="1"/>
</dbReference>
<evidence type="ECO:0000256" key="6">
    <source>
        <dbReference type="ARBA" id="ARBA00022801"/>
    </source>
</evidence>
<evidence type="ECO:0000256" key="1">
    <source>
        <dbReference type="ARBA" id="ARBA00011043"/>
    </source>
</evidence>
<dbReference type="EMBL" id="JADIMC010000057">
    <property type="protein sequence ID" value="MBO8476297.1"/>
    <property type="molecule type" value="Genomic_DNA"/>
</dbReference>
<comment type="caution">
    <text evidence="10">Lacks conserved residue(s) required for the propagation of feature annotation.</text>
</comment>
<dbReference type="AlphaFoldDB" id="A0A9D9NK34"/>
<feature type="binding site" evidence="10">
    <location>
        <begin position="279"/>
        <end position="282"/>
    </location>
    <ligand>
        <name>GTP</name>
        <dbReference type="ChEBI" id="CHEBI:37565"/>
    </ligand>
</feature>
<dbReference type="GO" id="GO:0030488">
    <property type="term" value="P:tRNA methylation"/>
    <property type="evidence" value="ECO:0007669"/>
    <property type="project" value="TreeGrafter"/>
</dbReference>
<comment type="similarity">
    <text evidence="1 10 11">Belongs to the TRAFAC class TrmE-Era-EngA-EngB-Septin-like GTPase superfamily. TrmE GTPase family.</text>
</comment>
<dbReference type="GO" id="GO:0046872">
    <property type="term" value="F:metal ion binding"/>
    <property type="evidence" value="ECO:0007669"/>
    <property type="project" value="UniProtKB-KW"/>
</dbReference>
<dbReference type="FunFam" id="3.40.50.300:FF:001376">
    <property type="entry name" value="tRNA modification GTPase MnmE"/>
    <property type="match status" value="1"/>
</dbReference>
<evidence type="ECO:0000256" key="9">
    <source>
        <dbReference type="ARBA" id="ARBA00023134"/>
    </source>
</evidence>
<feature type="binding site" evidence="10">
    <location>
        <position position="29"/>
    </location>
    <ligand>
        <name>(6S)-5-formyl-5,6,7,8-tetrahydrofolate</name>
        <dbReference type="ChEBI" id="CHEBI:57457"/>
    </ligand>
</feature>
<evidence type="ECO:0000256" key="2">
    <source>
        <dbReference type="ARBA" id="ARBA00022490"/>
    </source>
</evidence>
<protein>
    <recommendedName>
        <fullName evidence="10">tRNA modification GTPase MnmE</fullName>
        <ecNumber evidence="10">3.6.-.-</ecNumber>
    </recommendedName>
</protein>
<dbReference type="InterPro" id="IPR018948">
    <property type="entry name" value="GTP-bd_TrmE_N"/>
</dbReference>
<evidence type="ECO:0000259" key="12">
    <source>
        <dbReference type="PROSITE" id="PS51709"/>
    </source>
</evidence>
<dbReference type="NCBIfam" id="NF003661">
    <property type="entry name" value="PRK05291.1-3"/>
    <property type="match status" value="1"/>
</dbReference>
<keyword evidence="5 10" id="KW-0547">Nucleotide-binding</keyword>
<feature type="binding site" evidence="10">
    <location>
        <position position="90"/>
    </location>
    <ligand>
        <name>(6S)-5-formyl-5,6,7,8-tetrahydrofolate</name>
        <dbReference type="ChEBI" id="CHEBI:57457"/>
    </ligand>
</feature>
<keyword evidence="3 10" id="KW-0819">tRNA processing</keyword>
<comment type="cofactor">
    <cofactor evidence="10">
        <name>K(+)</name>
        <dbReference type="ChEBI" id="CHEBI:29103"/>
    </cofactor>
    <text evidence="10">Binds 1 potassium ion per subunit.</text>
</comment>
<dbReference type="PROSITE" id="PS51709">
    <property type="entry name" value="G_TRME"/>
    <property type="match status" value="1"/>
</dbReference>
<dbReference type="CDD" id="cd14858">
    <property type="entry name" value="TrmE_N"/>
    <property type="match status" value="1"/>
</dbReference>
<feature type="binding site" evidence="10">
    <location>
        <position position="129"/>
    </location>
    <ligand>
        <name>(6S)-5-formyl-5,6,7,8-tetrahydrofolate</name>
        <dbReference type="ChEBI" id="CHEBI:57457"/>
    </ligand>
</feature>
<organism evidence="13 14">
    <name type="scientific">Candidatus Limisoma faecipullorum</name>
    <dbReference type="NCBI Taxonomy" id="2840854"/>
    <lineage>
        <taxon>Bacteria</taxon>
        <taxon>Pseudomonadati</taxon>
        <taxon>Bacteroidota</taxon>
        <taxon>Bacteroidia</taxon>
        <taxon>Bacteroidales</taxon>
        <taxon>Candidatus Limisoma</taxon>
    </lineage>
</organism>
<feature type="binding site" evidence="10">
    <location>
        <position position="256"/>
    </location>
    <ligand>
        <name>K(+)</name>
        <dbReference type="ChEBI" id="CHEBI:29103"/>
    </ligand>
</feature>
<evidence type="ECO:0000256" key="5">
    <source>
        <dbReference type="ARBA" id="ARBA00022741"/>
    </source>
</evidence>
<feature type="binding site" evidence="10">
    <location>
        <position position="469"/>
    </location>
    <ligand>
        <name>(6S)-5-formyl-5,6,7,8-tetrahydrofolate</name>
        <dbReference type="ChEBI" id="CHEBI:57457"/>
    </ligand>
</feature>
<evidence type="ECO:0000256" key="4">
    <source>
        <dbReference type="ARBA" id="ARBA00022723"/>
    </source>
</evidence>
<accession>A0A9D9NK34</accession>
<keyword evidence="4 10" id="KW-0479">Metal-binding</keyword>
<dbReference type="GO" id="GO:0003924">
    <property type="term" value="F:GTPase activity"/>
    <property type="evidence" value="ECO:0007669"/>
    <property type="project" value="UniProtKB-UniRule"/>
</dbReference>
<dbReference type="InterPro" id="IPR027417">
    <property type="entry name" value="P-loop_NTPase"/>
</dbReference>
<comment type="subunit">
    <text evidence="10">Homodimer. Heterotetramer of two MnmE and two MnmG subunits.</text>
</comment>
<dbReference type="PANTHER" id="PTHR42714">
    <property type="entry name" value="TRNA MODIFICATION GTPASE GTPBP3"/>
    <property type="match status" value="1"/>
</dbReference>
<feature type="binding site" evidence="10">
    <location>
        <begin position="235"/>
        <end position="240"/>
    </location>
    <ligand>
        <name>GTP</name>
        <dbReference type="ChEBI" id="CHEBI:37565"/>
    </ligand>
</feature>
<dbReference type="InterPro" id="IPR031168">
    <property type="entry name" value="G_TrmE"/>
</dbReference>
<evidence type="ECO:0000256" key="11">
    <source>
        <dbReference type="RuleBase" id="RU003313"/>
    </source>
</evidence>
<dbReference type="Pfam" id="PF12631">
    <property type="entry name" value="MnmE_helical"/>
    <property type="match status" value="1"/>
</dbReference>
<feature type="binding site" evidence="10">
    <location>
        <begin position="254"/>
        <end position="260"/>
    </location>
    <ligand>
        <name>GTP</name>
        <dbReference type="ChEBI" id="CHEBI:37565"/>
    </ligand>
</feature>
<name>A0A9D9NK34_9BACT</name>
<dbReference type="InterPro" id="IPR027266">
    <property type="entry name" value="TrmE/GcvT-like"/>
</dbReference>
<feature type="binding site" evidence="10">
    <location>
        <position position="259"/>
    </location>
    <ligand>
        <name>K(+)</name>
        <dbReference type="ChEBI" id="CHEBI:29103"/>
    </ligand>
</feature>
<evidence type="ECO:0000313" key="13">
    <source>
        <dbReference type="EMBL" id="MBO8476297.1"/>
    </source>
</evidence>
<evidence type="ECO:0000256" key="10">
    <source>
        <dbReference type="HAMAP-Rule" id="MF_00379"/>
    </source>
</evidence>
<dbReference type="Proteomes" id="UP000823598">
    <property type="component" value="Unassembled WGS sequence"/>
</dbReference>
<dbReference type="EC" id="3.6.-.-" evidence="10"/>
<evidence type="ECO:0000256" key="3">
    <source>
        <dbReference type="ARBA" id="ARBA00022694"/>
    </source>
</evidence>
<dbReference type="InterPro" id="IPR025867">
    <property type="entry name" value="MnmE_helical"/>
</dbReference>
<dbReference type="NCBIfam" id="TIGR00450">
    <property type="entry name" value="mnmE_trmE_thdF"/>
    <property type="match status" value="1"/>
</dbReference>
<dbReference type="CDD" id="cd04164">
    <property type="entry name" value="trmE"/>
    <property type="match status" value="1"/>
</dbReference>
<feature type="binding site" evidence="10">
    <location>
        <position position="254"/>
    </location>
    <ligand>
        <name>K(+)</name>
        <dbReference type="ChEBI" id="CHEBI:29103"/>
    </ligand>
</feature>
<dbReference type="InterPro" id="IPR027368">
    <property type="entry name" value="MnmE_dom2"/>
</dbReference>
<dbReference type="GO" id="GO:0002098">
    <property type="term" value="P:tRNA wobble uridine modification"/>
    <property type="evidence" value="ECO:0007669"/>
    <property type="project" value="TreeGrafter"/>
</dbReference>
<dbReference type="InterPro" id="IPR006073">
    <property type="entry name" value="GTP-bd"/>
</dbReference>
<sequence length="469" mass="51103">MEQLSKTYGEDTICAISTPAGVGGIAVVRVSGSKAVEYVMKSWRGYDLRKAATHTAHFGRIVYPDGETLDEVVATVFLCPHSFTGEDTVELSCHGSQWIQTQLVTLMLRNGCRAAEGGEFTRRAFMNGKIDLSQAEAIADVIASSSRASHRVAISQMRGGFSEMLARLREQLLEFVSLMELELDFSEEDVEFADRSRLTDLARHIDSVITSLADSFSVGNAIKNGVPVAIVGETNAGKSTLLNRLLHDDKAIVSDIRGTTRDAIEDTINLGGITFRFIDTAGIRDTSDKIESIGIDRTFQKIDNASVILWMIDGTQGTGNIRETAERIMPHCQGKQLIAVINKSDKLDNSTIQAIQSEISHIHDGISTIAISAKNDIAVDRLEKMLVESAGIPENDPNAVVVTNARHYGALCHAQEAIRRAITGLQSGLSGDFVSQDIRECMHYLGEITGEITTHEILGSIFSRFCIGK</sequence>
<dbReference type="PANTHER" id="PTHR42714:SF2">
    <property type="entry name" value="TRNA MODIFICATION GTPASE GTPBP3, MITOCHONDRIAL"/>
    <property type="match status" value="1"/>
</dbReference>
<comment type="subcellular location">
    <subcellularLocation>
        <location evidence="10">Cytoplasm</location>
    </subcellularLocation>
</comment>
<gene>
    <name evidence="10 13" type="primary">mnmE</name>
    <name evidence="10" type="synonym">trmE</name>
    <name evidence="13" type="ORF">IAB88_04825</name>
</gene>
<evidence type="ECO:0000313" key="14">
    <source>
        <dbReference type="Proteomes" id="UP000823598"/>
    </source>
</evidence>
<dbReference type="Gene3D" id="1.20.120.430">
    <property type="entry name" value="tRNA modification GTPase MnmE domain 2"/>
    <property type="match status" value="1"/>
</dbReference>
<dbReference type="HAMAP" id="MF_00379">
    <property type="entry name" value="GTPase_MnmE"/>
    <property type="match status" value="1"/>
</dbReference>
<dbReference type="Gene3D" id="3.40.50.300">
    <property type="entry name" value="P-loop containing nucleotide triphosphate hydrolases"/>
    <property type="match status" value="1"/>
</dbReference>
<dbReference type="InterPro" id="IPR005225">
    <property type="entry name" value="Small_GTP-bd"/>
</dbReference>
<dbReference type="Gene3D" id="3.30.1360.120">
    <property type="entry name" value="Probable tRNA modification gtpase trme, domain 1"/>
    <property type="match status" value="1"/>
</dbReference>
<dbReference type="InterPro" id="IPR004520">
    <property type="entry name" value="GTPase_MnmE"/>
</dbReference>
<keyword evidence="6 10" id="KW-0378">Hydrolase</keyword>
<comment type="caution">
    <text evidence="13">The sequence shown here is derived from an EMBL/GenBank/DDBJ whole genome shotgun (WGS) entry which is preliminary data.</text>
</comment>
<keyword evidence="7 10" id="KW-0460">Magnesium</keyword>
<proteinExistence type="inferred from homology"/>